<dbReference type="Proteomes" id="UP000823914">
    <property type="component" value="Unassembled WGS sequence"/>
</dbReference>
<dbReference type="Gene3D" id="1.20.120.520">
    <property type="entry name" value="nmb1532 protein domain like"/>
    <property type="match status" value="1"/>
</dbReference>
<evidence type="ECO:0000259" key="1">
    <source>
        <dbReference type="Pfam" id="PF01814"/>
    </source>
</evidence>
<feature type="domain" description="Hemerythrin-like" evidence="1">
    <location>
        <begin position="4"/>
        <end position="140"/>
    </location>
</feature>
<protein>
    <submittedName>
        <fullName evidence="2">Hemerythrin domain-containing protein</fullName>
    </submittedName>
</protein>
<proteinExistence type="predicted"/>
<organism evidence="2 3">
    <name type="scientific">Candidatus Treponema excrementipullorum</name>
    <dbReference type="NCBI Taxonomy" id="2838768"/>
    <lineage>
        <taxon>Bacteria</taxon>
        <taxon>Pseudomonadati</taxon>
        <taxon>Spirochaetota</taxon>
        <taxon>Spirochaetia</taxon>
        <taxon>Spirochaetales</taxon>
        <taxon>Treponemataceae</taxon>
        <taxon>Treponema</taxon>
    </lineage>
</organism>
<dbReference type="AlphaFoldDB" id="A0A9E2P0I1"/>
<comment type="caution">
    <text evidence="2">The sequence shown here is derived from an EMBL/GenBank/DDBJ whole genome shotgun (WGS) entry which is preliminary data.</text>
</comment>
<dbReference type="EMBL" id="JAHLFV010000115">
    <property type="protein sequence ID" value="MBU3849888.1"/>
    <property type="molecule type" value="Genomic_DNA"/>
</dbReference>
<reference evidence="2" key="2">
    <citation type="submission" date="2021-04" db="EMBL/GenBank/DDBJ databases">
        <authorList>
            <person name="Gilroy R."/>
        </authorList>
    </citation>
    <scope>NUCLEOTIDE SEQUENCE</scope>
    <source>
        <strain evidence="2">Gambia15-2214</strain>
    </source>
</reference>
<dbReference type="Pfam" id="PF01814">
    <property type="entry name" value="Hemerythrin"/>
    <property type="match status" value="1"/>
</dbReference>
<dbReference type="InterPro" id="IPR012312">
    <property type="entry name" value="Hemerythrin-like"/>
</dbReference>
<dbReference type="PANTHER" id="PTHR39966:SF1">
    <property type="entry name" value="HEMERYTHRIN-LIKE DOMAIN-CONTAINING PROTEIN"/>
    <property type="match status" value="1"/>
</dbReference>
<gene>
    <name evidence="2" type="ORF">IAA16_04915</name>
</gene>
<sequence>MMNGIQVLLNEHEYINQFADVVENMCCDLLEGKTVDVVDIRKMADFGHFYVDILHHHKEEDILFKAMAEHLGDVGRNLIKYGMLVEHDLGRAGLVNIKNAASAYEAAPTTKNKLAVITYLMSYASMLRLHIVKENTAVYPFGERSLSEDILKSVDSNTAFYEEKFATERENSLKILTELEKKYSH</sequence>
<accession>A0A9E2P0I1</accession>
<dbReference type="PANTHER" id="PTHR39966">
    <property type="entry name" value="BLL2471 PROTEIN-RELATED"/>
    <property type="match status" value="1"/>
</dbReference>
<evidence type="ECO:0000313" key="2">
    <source>
        <dbReference type="EMBL" id="MBU3849888.1"/>
    </source>
</evidence>
<reference evidence="2" key="1">
    <citation type="journal article" date="2021" name="PeerJ">
        <title>Extensive microbial diversity within the chicken gut microbiome revealed by metagenomics and culture.</title>
        <authorList>
            <person name="Gilroy R."/>
            <person name="Ravi A."/>
            <person name="Getino M."/>
            <person name="Pursley I."/>
            <person name="Horton D.L."/>
            <person name="Alikhan N.F."/>
            <person name="Baker D."/>
            <person name="Gharbi K."/>
            <person name="Hall N."/>
            <person name="Watson M."/>
            <person name="Adriaenssens E.M."/>
            <person name="Foster-Nyarko E."/>
            <person name="Jarju S."/>
            <person name="Secka A."/>
            <person name="Antonio M."/>
            <person name="Oren A."/>
            <person name="Chaudhuri R.R."/>
            <person name="La Ragione R."/>
            <person name="Hildebrand F."/>
            <person name="Pallen M.J."/>
        </authorList>
    </citation>
    <scope>NUCLEOTIDE SEQUENCE</scope>
    <source>
        <strain evidence="2">Gambia15-2214</strain>
    </source>
</reference>
<name>A0A9E2P0I1_9SPIR</name>
<dbReference type="GO" id="GO:0005886">
    <property type="term" value="C:plasma membrane"/>
    <property type="evidence" value="ECO:0007669"/>
    <property type="project" value="TreeGrafter"/>
</dbReference>
<evidence type="ECO:0000313" key="3">
    <source>
        <dbReference type="Proteomes" id="UP000823914"/>
    </source>
</evidence>